<dbReference type="PROSITE" id="PS51257">
    <property type="entry name" value="PROKAR_LIPOPROTEIN"/>
    <property type="match status" value="1"/>
</dbReference>
<comment type="caution">
    <text evidence="2">The sequence shown here is derived from an EMBL/GenBank/DDBJ whole genome shotgun (WGS) entry which is preliminary data.</text>
</comment>
<dbReference type="InterPro" id="IPR012347">
    <property type="entry name" value="Ferritin-like"/>
</dbReference>
<organism evidence="2 3">
    <name type="scientific">Miniimonas arenae</name>
    <dbReference type="NCBI Taxonomy" id="676201"/>
    <lineage>
        <taxon>Bacteria</taxon>
        <taxon>Bacillati</taxon>
        <taxon>Actinomycetota</taxon>
        <taxon>Actinomycetes</taxon>
        <taxon>Micrococcales</taxon>
        <taxon>Beutenbergiaceae</taxon>
        <taxon>Miniimonas</taxon>
    </lineage>
</organism>
<feature type="compositionally biased region" description="Low complexity" evidence="1">
    <location>
        <begin position="102"/>
        <end position="127"/>
    </location>
</feature>
<name>A0A5C5BI34_9MICO</name>
<reference evidence="2 3" key="1">
    <citation type="submission" date="2019-06" db="EMBL/GenBank/DDBJ databases">
        <title>Draft genome sequence of Miniimonas arenae KCTC 19750T isolated from sea sand.</title>
        <authorList>
            <person name="Park S.-J."/>
        </authorList>
    </citation>
    <scope>NUCLEOTIDE SEQUENCE [LARGE SCALE GENOMIC DNA]</scope>
    <source>
        <strain evidence="2 3">KCTC 19750</strain>
    </source>
</reference>
<dbReference type="Proteomes" id="UP000313849">
    <property type="component" value="Unassembled WGS sequence"/>
</dbReference>
<proteinExistence type="predicted"/>
<gene>
    <name evidence="2" type="ORF">FH969_00590</name>
</gene>
<evidence type="ECO:0000313" key="3">
    <source>
        <dbReference type="Proteomes" id="UP000313849"/>
    </source>
</evidence>
<evidence type="ECO:0000256" key="1">
    <source>
        <dbReference type="SAM" id="MobiDB-lite"/>
    </source>
</evidence>
<dbReference type="EMBL" id="VENP01000001">
    <property type="protein sequence ID" value="TNU77301.1"/>
    <property type="molecule type" value="Genomic_DNA"/>
</dbReference>
<keyword evidence="3" id="KW-1185">Reference proteome</keyword>
<evidence type="ECO:0000313" key="2">
    <source>
        <dbReference type="EMBL" id="TNU77301.1"/>
    </source>
</evidence>
<dbReference type="AlphaFoldDB" id="A0A5C5BI34"/>
<dbReference type="Gene3D" id="1.20.1260.10">
    <property type="match status" value="1"/>
</dbReference>
<dbReference type="RefSeq" id="WP_139985383.1">
    <property type="nucleotide sequence ID" value="NZ_VENP01000001.1"/>
</dbReference>
<evidence type="ECO:0008006" key="4">
    <source>
        <dbReference type="Google" id="ProtNLM"/>
    </source>
</evidence>
<sequence>MPGRPRASIARALAVASLAVGLCVGLSGCGVRLDVPPPAIPTADAAEQARADAVATADAIAAQATALAGLGVADPTLATQIAAGSTAQAGALGGTWTPPARPSASADPSDDGASATDDATGAPTSADPTVDLVNALVTGAAQARAGAGATSGDTATLLGSIAVWRSLAAHQLASTLPAETLTGIAPTLPAGGTDLTAVGLSSLSGVDDLIRGLDAAAFGYETLAARTDDDARAADWAARATALRRAGEAVASAADVSGTAADPREALYDVADLVALDPSAAAASLETEVAGLWLTAPLPAGLRPAGVDAAVEALLRARELGPLAALDSPAAVLPGLAAP</sequence>
<feature type="region of interest" description="Disordered" evidence="1">
    <location>
        <begin position="92"/>
        <end position="127"/>
    </location>
</feature>
<protein>
    <recommendedName>
        <fullName evidence="4">DUF4439 domain-containing protein</fullName>
    </recommendedName>
</protein>
<accession>A0A5C5BI34</accession>